<dbReference type="InterPro" id="IPR015421">
    <property type="entry name" value="PyrdxlP-dep_Trfase_major"/>
</dbReference>
<comment type="cofactor">
    <cofactor evidence="1">
        <name>pyridoxal 5'-phosphate</name>
        <dbReference type="ChEBI" id="CHEBI:597326"/>
    </cofactor>
</comment>
<evidence type="ECO:0000256" key="1">
    <source>
        <dbReference type="ARBA" id="ARBA00001933"/>
    </source>
</evidence>
<dbReference type="Proteomes" id="UP000030663">
    <property type="component" value="Unassembled WGS sequence"/>
</dbReference>
<dbReference type="AlphaFoldDB" id="X0B5T5"/>
<dbReference type="HOGENOM" id="CLU_2049829_0_0_1"/>
<dbReference type="GO" id="GO:0016829">
    <property type="term" value="F:lyase activity"/>
    <property type="evidence" value="ECO:0007669"/>
    <property type="project" value="InterPro"/>
</dbReference>
<proteinExistence type="predicted"/>
<evidence type="ECO:0000256" key="2">
    <source>
        <dbReference type="ARBA" id="ARBA00022898"/>
    </source>
</evidence>
<keyword evidence="5" id="KW-1185">Reference proteome</keyword>
<organism evidence="4 5">
    <name type="scientific">Fusarium oxysporum f. sp. raphani 54005</name>
    <dbReference type="NCBI Taxonomy" id="1089458"/>
    <lineage>
        <taxon>Eukaryota</taxon>
        <taxon>Fungi</taxon>
        <taxon>Dikarya</taxon>
        <taxon>Ascomycota</taxon>
        <taxon>Pezizomycotina</taxon>
        <taxon>Sordariomycetes</taxon>
        <taxon>Hypocreomycetidae</taxon>
        <taxon>Hypocreales</taxon>
        <taxon>Nectriaceae</taxon>
        <taxon>Fusarium</taxon>
        <taxon>Fusarium oxysporum species complex</taxon>
    </lineage>
</organism>
<dbReference type="SUPFAM" id="SSF53383">
    <property type="entry name" value="PLP-dependent transferases"/>
    <property type="match status" value="1"/>
</dbReference>
<accession>X0B5T5</accession>
<dbReference type="EMBL" id="JH658638">
    <property type="protein sequence ID" value="EXK77136.1"/>
    <property type="molecule type" value="Genomic_DNA"/>
</dbReference>
<dbReference type="GO" id="GO:0006520">
    <property type="term" value="P:amino acid metabolic process"/>
    <property type="evidence" value="ECO:0007669"/>
    <property type="project" value="InterPro"/>
</dbReference>
<dbReference type="InterPro" id="IPR001597">
    <property type="entry name" value="ArAA_b-elim_lyase/Thr_aldolase"/>
</dbReference>
<evidence type="ECO:0000313" key="5">
    <source>
        <dbReference type="Proteomes" id="UP000030663"/>
    </source>
</evidence>
<sequence length="120" mass="12658">MSDNIASASPEIMQAIIAAATEYVPPYGNDSIIGAALSSRTAANCIGLALLIKPWGSILYHLDSHINKDKYGASEAFTGGRKLVTVSGNNSKLNPYSLRAAVRQKASNIHSIQLSVISIS</sequence>
<evidence type="ECO:0000259" key="3">
    <source>
        <dbReference type="Pfam" id="PF01212"/>
    </source>
</evidence>
<dbReference type="Gene3D" id="3.40.640.10">
    <property type="entry name" value="Type I PLP-dependent aspartate aminotransferase-like (Major domain)"/>
    <property type="match status" value="1"/>
</dbReference>
<name>X0B5T5_FUSOX</name>
<protein>
    <recommendedName>
        <fullName evidence="3">Aromatic amino acid beta-eliminating lyase/threonine aldolase domain-containing protein</fullName>
    </recommendedName>
</protein>
<feature type="domain" description="Aromatic amino acid beta-eliminating lyase/threonine aldolase" evidence="3">
    <location>
        <begin position="38"/>
        <end position="119"/>
    </location>
</feature>
<gene>
    <name evidence="4" type="ORF">FOQG_18152</name>
</gene>
<keyword evidence="2" id="KW-0663">Pyridoxal phosphate</keyword>
<dbReference type="InterPro" id="IPR015424">
    <property type="entry name" value="PyrdxlP-dep_Trfase"/>
</dbReference>
<reference evidence="4 5" key="1">
    <citation type="submission" date="2011-11" db="EMBL/GenBank/DDBJ databases">
        <title>The Genome Sequence of Fusarium oxysporum PHW815.</title>
        <authorList>
            <consortium name="The Broad Institute Genome Sequencing Platform"/>
            <person name="Ma L.-J."/>
            <person name="Gale L.R."/>
            <person name="Schwartz D.C."/>
            <person name="Zhou S."/>
            <person name="Corby-Kistler H."/>
            <person name="Young S.K."/>
            <person name="Zeng Q."/>
            <person name="Gargeya S."/>
            <person name="Fitzgerald M."/>
            <person name="Haas B."/>
            <person name="Abouelleil A."/>
            <person name="Alvarado L."/>
            <person name="Arachchi H.M."/>
            <person name="Berlin A."/>
            <person name="Brown A."/>
            <person name="Chapman S.B."/>
            <person name="Chen Z."/>
            <person name="Dunbar C."/>
            <person name="Freedman E."/>
            <person name="Gearin G."/>
            <person name="Goldberg J."/>
            <person name="Griggs A."/>
            <person name="Gujja S."/>
            <person name="Heiman D."/>
            <person name="Howarth C."/>
            <person name="Larson L."/>
            <person name="Lui A."/>
            <person name="MacDonald P.J.P."/>
            <person name="Montmayeur A."/>
            <person name="Murphy C."/>
            <person name="Neiman D."/>
            <person name="Pearson M."/>
            <person name="Priest M."/>
            <person name="Roberts A."/>
            <person name="Saif S."/>
            <person name="Shea T."/>
            <person name="Shenoy N."/>
            <person name="Sisk P."/>
            <person name="Stolte C."/>
            <person name="Sykes S."/>
            <person name="Wortman J."/>
            <person name="Nusbaum C."/>
            <person name="Birren B."/>
        </authorList>
    </citation>
    <scope>NUCLEOTIDE SEQUENCE [LARGE SCALE GENOMIC DNA]</scope>
    <source>
        <strain evidence="4 5">54005</strain>
    </source>
</reference>
<dbReference type="OrthoDB" id="10261951at2759"/>
<evidence type="ECO:0000313" key="4">
    <source>
        <dbReference type="EMBL" id="EXK77136.1"/>
    </source>
</evidence>
<dbReference type="Pfam" id="PF01212">
    <property type="entry name" value="Beta_elim_lyase"/>
    <property type="match status" value="1"/>
</dbReference>